<accession>A0ABR4KXY4</accession>
<dbReference type="Proteomes" id="UP001610446">
    <property type="component" value="Unassembled WGS sequence"/>
</dbReference>
<dbReference type="PANTHER" id="PTHR38116:SF9">
    <property type="entry name" value="BZIP DOMAIN-CONTAINING PROTEIN"/>
    <property type="match status" value="1"/>
</dbReference>
<feature type="region of interest" description="Disordered" evidence="1">
    <location>
        <begin position="237"/>
        <end position="304"/>
    </location>
</feature>
<dbReference type="PANTHER" id="PTHR38116">
    <property type="entry name" value="CHROMOSOME 7, WHOLE GENOME SHOTGUN SEQUENCE"/>
    <property type="match status" value="1"/>
</dbReference>
<feature type="compositionally biased region" description="Basic and acidic residues" evidence="1">
    <location>
        <begin position="51"/>
        <end position="63"/>
    </location>
</feature>
<dbReference type="InterPro" id="IPR046347">
    <property type="entry name" value="bZIP_sf"/>
</dbReference>
<dbReference type="SUPFAM" id="SSF57959">
    <property type="entry name" value="Leucine zipper domain"/>
    <property type="match status" value="1"/>
</dbReference>
<evidence type="ECO:0000313" key="2">
    <source>
        <dbReference type="EMBL" id="KAL2857135.1"/>
    </source>
</evidence>
<evidence type="ECO:0000313" key="3">
    <source>
        <dbReference type="Proteomes" id="UP001610446"/>
    </source>
</evidence>
<dbReference type="Pfam" id="PF11905">
    <property type="entry name" value="DUF3425"/>
    <property type="match status" value="1"/>
</dbReference>
<evidence type="ECO:0000256" key="1">
    <source>
        <dbReference type="SAM" id="MobiDB-lite"/>
    </source>
</evidence>
<dbReference type="EMBL" id="JBFXLU010000005">
    <property type="protein sequence ID" value="KAL2857135.1"/>
    <property type="molecule type" value="Genomic_DNA"/>
</dbReference>
<feature type="compositionally biased region" description="Low complexity" evidence="1">
    <location>
        <begin position="290"/>
        <end position="304"/>
    </location>
</feature>
<comment type="caution">
    <text evidence="2">The sequence shown here is derived from an EMBL/GenBank/DDBJ whole genome shotgun (WGS) entry which is preliminary data.</text>
</comment>
<keyword evidence="3" id="KW-1185">Reference proteome</keyword>
<sequence length="412" mass="45360">MPAKRGSGDMAVPDITEDAAERKRVLNVLAQRRYRKRKKDRLRSLQAQVEKQTKATETREKDSTTSPQITLTKTLQPLPDSLDSSEMVFDPAILEPPSNLDLAVPDIASSSGFLSLLSAPNHAQGFAMPQISADGDPFAYPSSSTLQFPEGPDPTAEDQLMFWPSQPTTNTATALDLSDQLQTYESSTFTFPDDHTLEIPSLKLLNAAMKVAVRLNVAHMLWDLTATSPFYVSQAQTQTQSQNQNQTSLGLSPPSLTSSSSSSSSPSAALSSPPPPRSNVPPSTFAQIDTTTLPPHLQPTPTQLLLPHHPMLDILPWPSTRDKLIQIFNLPPELRPEAAQDPMSLVHFAYDMEDESGEGIRVRGENVFEMGAWEIGSVLFRRWWWAFDSGLVEKCNRARRGRGEMGLVVELG</sequence>
<gene>
    <name evidence="2" type="ORF">BJY01DRAFT_242528</name>
</gene>
<dbReference type="InterPro" id="IPR021833">
    <property type="entry name" value="DUF3425"/>
</dbReference>
<organism evidence="2 3">
    <name type="scientific">Aspergillus pseudoustus</name>
    <dbReference type="NCBI Taxonomy" id="1810923"/>
    <lineage>
        <taxon>Eukaryota</taxon>
        <taxon>Fungi</taxon>
        <taxon>Dikarya</taxon>
        <taxon>Ascomycota</taxon>
        <taxon>Pezizomycotina</taxon>
        <taxon>Eurotiomycetes</taxon>
        <taxon>Eurotiomycetidae</taxon>
        <taxon>Eurotiales</taxon>
        <taxon>Aspergillaceae</taxon>
        <taxon>Aspergillus</taxon>
        <taxon>Aspergillus subgen. Nidulantes</taxon>
    </lineage>
</organism>
<proteinExistence type="predicted"/>
<feature type="compositionally biased region" description="Low complexity" evidence="1">
    <location>
        <begin position="237"/>
        <end position="271"/>
    </location>
</feature>
<feature type="compositionally biased region" description="Polar residues" evidence="1">
    <location>
        <begin position="64"/>
        <end position="75"/>
    </location>
</feature>
<protein>
    <recommendedName>
        <fullName evidence="4">BZIP domain-containing protein</fullName>
    </recommendedName>
</protein>
<feature type="region of interest" description="Disordered" evidence="1">
    <location>
        <begin position="35"/>
        <end position="81"/>
    </location>
</feature>
<name>A0ABR4KXY4_9EURO</name>
<reference evidence="2 3" key="1">
    <citation type="submission" date="2024-07" db="EMBL/GenBank/DDBJ databases">
        <title>Section-level genome sequencing and comparative genomics of Aspergillus sections Usti and Cavernicolus.</title>
        <authorList>
            <consortium name="Lawrence Berkeley National Laboratory"/>
            <person name="Nybo J.L."/>
            <person name="Vesth T.C."/>
            <person name="Theobald S."/>
            <person name="Frisvad J.C."/>
            <person name="Larsen T.O."/>
            <person name="Kjaerboelling I."/>
            <person name="Rothschild-Mancinelli K."/>
            <person name="Lyhne E.K."/>
            <person name="Kogle M.E."/>
            <person name="Barry K."/>
            <person name="Clum A."/>
            <person name="Na H."/>
            <person name="Ledsgaard L."/>
            <person name="Lin J."/>
            <person name="Lipzen A."/>
            <person name="Kuo A."/>
            <person name="Riley R."/>
            <person name="Mondo S."/>
            <person name="Labutti K."/>
            <person name="Haridas S."/>
            <person name="Pangalinan J."/>
            <person name="Salamov A.A."/>
            <person name="Simmons B.A."/>
            <person name="Magnuson J.K."/>
            <person name="Chen J."/>
            <person name="Drula E."/>
            <person name="Henrissat B."/>
            <person name="Wiebenga A."/>
            <person name="Lubbers R.J."/>
            <person name="Gomes A.C."/>
            <person name="Makela M.R."/>
            <person name="Stajich J."/>
            <person name="Grigoriev I.V."/>
            <person name="Mortensen U.H."/>
            <person name="De Vries R.P."/>
            <person name="Baker S.E."/>
            <person name="Andersen M.R."/>
        </authorList>
    </citation>
    <scope>NUCLEOTIDE SEQUENCE [LARGE SCALE GENOMIC DNA]</scope>
    <source>
        <strain evidence="2 3">CBS 123904</strain>
    </source>
</reference>
<evidence type="ECO:0008006" key="4">
    <source>
        <dbReference type="Google" id="ProtNLM"/>
    </source>
</evidence>